<reference evidence="2 3" key="1">
    <citation type="journal article" date="2015" name="Infect. Genet. Evol.">
        <title>Genomic sequences of six botulinum neurotoxin-producing strains representing three clostridial species illustrate the mobility and diversity of botulinum neurotoxin genes.</title>
        <authorList>
            <person name="Smith T.J."/>
            <person name="Hill K.K."/>
            <person name="Xie G."/>
            <person name="Foley B.T."/>
            <person name="Williamson C.H."/>
            <person name="Foster J.T."/>
            <person name="Johnson S.L."/>
            <person name="Chertkov O."/>
            <person name="Teshima H."/>
            <person name="Gibbons H.S."/>
            <person name="Johnsky L.A."/>
            <person name="Karavis M.A."/>
            <person name="Smith L.A."/>
        </authorList>
    </citation>
    <scope>NUCLEOTIDE SEQUENCE [LARGE SCALE GENOMIC DNA]</scope>
    <source>
        <strain evidence="2 3">CDC 2741</strain>
    </source>
</reference>
<dbReference type="Gene3D" id="1.10.287.1080">
    <property type="entry name" value="MazG-like"/>
    <property type="match status" value="1"/>
</dbReference>
<dbReference type="EMBL" id="AYSO01000020">
    <property type="protein sequence ID" value="KIE44333.1"/>
    <property type="molecule type" value="Genomic_DNA"/>
</dbReference>
<dbReference type="RefSeq" id="WP_039636171.1">
    <property type="nucleotide sequence ID" value="NZ_AYSO01000020.1"/>
</dbReference>
<comment type="caution">
    <text evidence="2">The sequence shown here is derived from an EMBL/GenBank/DDBJ whole genome shotgun (WGS) entry which is preliminary data.</text>
</comment>
<proteinExistence type="predicted"/>
<protein>
    <submittedName>
        <fullName evidence="2">MazG nucleotide pyrophosphohydrolase domain protein</fullName>
    </submittedName>
</protein>
<dbReference type="Pfam" id="PF03819">
    <property type="entry name" value="MazG"/>
    <property type="match status" value="1"/>
</dbReference>
<dbReference type="GO" id="GO:0016787">
    <property type="term" value="F:hydrolase activity"/>
    <property type="evidence" value="ECO:0007669"/>
    <property type="project" value="UniProtKB-KW"/>
</dbReference>
<dbReference type="InterPro" id="IPR004518">
    <property type="entry name" value="MazG-like_dom"/>
</dbReference>
<feature type="domain" description="NTP pyrophosphohydrolase MazG-like" evidence="1">
    <location>
        <begin position="38"/>
        <end position="88"/>
    </location>
</feature>
<dbReference type="AlphaFoldDB" id="A0A0C1TYA7"/>
<dbReference type="SUPFAM" id="SSF101386">
    <property type="entry name" value="all-alpha NTP pyrophosphatases"/>
    <property type="match status" value="1"/>
</dbReference>
<organism evidence="2 3">
    <name type="scientific">Clostridium argentinense CDC 2741</name>
    <dbReference type="NCBI Taxonomy" id="1418104"/>
    <lineage>
        <taxon>Bacteria</taxon>
        <taxon>Bacillati</taxon>
        <taxon>Bacillota</taxon>
        <taxon>Clostridia</taxon>
        <taxon>Eubacteriales</taxon>
        <taxon>Clostridiaceae</taxon>
        <taxon>Clostridium</taxon>
    </lineage>
</organism>
<keyword evidence="3" id="KW-1185">Reference proteome</keyword>
<name>A0A0C1TYA7_9CLOT</name>
<dbReference type="Proteomes" id="UP000031366">
    <property type="component" value="Unassembled WGS sequence"/>
</dbReference>
<sequence>MDRDTEDLKISEMLKFSKALWEKNKDNWSPMEPKYGKNFILYMIEEIGEVISIVKKKGEDEIMDNNEVRERFIEEMGDVLMYYMDVLNRFNVTSEEFSKIYLNKYISNMDRNYERQYKNFITNK</sequence>
<accession>A0A0C1TYA7</accession>
<evidence type="ECO:0000313" key="3">
    <source>
        <dbReference type="Proteomes" id="UP000031366"/>
    </source>
</evidence>
<keyword evidence="2" id="KW-0378">Hydrolase</keyword>
<evidence type="ECO:0000259" key="1">
    <source>
        <dbReference type="Pfam" id="PF03819"/>
    </source>
</evidence>
<evidence type="ECO:0000313" key="2">
    <source>
        <dbReference type="EMBL" id="KIE44333.1"/>
    </source>
</evidence>
<dbReference type="OrthoDB" id="1652579at2"/>
<dbReference type="STRING" id="29341.RSJ17_04615"/>
<gene>
    <name evidence="2" type="ORF">U732_363</name>
</gene>